<dbReference type="InterPro" id="IPR001506">
    <property type="entry name" value="Peptidase_M12A"/>
</dbReference>
<dbReference type="GO" id="GO:0006508">
    <property type="term" value="P:proteolysis"/>
    <property type="evidence" value="ECO:0007669"/>
    <property type="project" value="InterPro"/>
</dbReference>
<feature type="domain" description="Peptidase M12A" evidence="2">
    <location>
        <begin position="2"/>
        <end position="30"/>
    </location>
</feature>
<keyword evidence="4" id="KW-1185">Reference proteome</keyword>
<dbReference type="OrthoDB" id="291007at2759"/>
<protein>
    <submittedName>
        <fullName evidence="3">Zinc metalloproteinase nas-13-like protein</fullName>
    </submittedName>
</protein>
<evidence type="ECO:0000313" key="3">
    <source>
        <dbReference type="EMBL" id="RWS14592.1"/>
    </source>
</evidence>
<proteinExistence type="predicted"/>
<dbReference type="Gene3D" id="3.40.390.10">
    <property type="entry name" value="Collagenase (Catalytic Domain)"/>
    <property type="match status" value="1"/>
</dbReference>
<gene>
    <name evidence="3" type="ORF">B4U80_12585</name>
</gene>
<dbReference type="AlphaFoldDB" id="A0A443RH29"/>
<evidence type="ECO:0000256" key="1">
    <source>
        <dbReference type="ARBA" id="ARBA00001947"/>
    </source>
</evidence>
<dbReference type="SUPFAM" id="SSF55486">
    <property type="entry name" value="Metalloproteases ('zincins'), catalytic domain"/>
    <property type="match status" value="1"/>
</dbReference>
<feature type="non-terminal residue" evidence="3">
    <location>
        <position position="87"/>
    </location>
</feature>
<dbReference type="InterPro" id="IPR024079">
    <property type="entry name" value="MetalloPept_cat_dom_sf"/>
</dbReference>
<evidence type="ECO:0000259" key="2">
    <source>
        <dbReference type="Pfam" id="PF01400"/>
    </source>
</evidence>
<sequence length="87" mass="9898">RKCGVFIHELGHHLGYDHEHDRGDRDEYIRGPGLTPKRPEFETYCLMYDYLSSQHYGGECEVYGGPWKALKPGVTNCGGRLSVLDVN</sequence>
<accession>A0A443RH29</accession>
<dbReference type="Proteomes" id="UP000288716">
    <property type="component" value="Unassembled WGS sequence"/>
</dbReference>
<dbReference type="GO" id="GO:0004222">
    <property type="term" value="F:metalloendopeptidase activity"/>
    <property type="evidence" value="ECO:0007669"/>
    <property type="project" value="InterPro"/>
</dbReference>
<comment type="cofactor">
    <cofactor evidence="1">
        <name>Zn(2+)</name>
        <dbReference type="ChEBI" id="CHEBI:29105"/>
    </cofactor>
</comment>
<dbReference type="EMBL" id="NCKV01047840">
    <property type="protein sequence ID" value="RWS14592.1"/>
    <property type="molecule type" value="Genomic_DNA"/>
</dbReference>
<organism evidence="3 4">
    <name type="scientific">Leptotrombidium deliense</name>
    <dbReference type="NCBI Taxonomy" id="299467"/>
    <lineage>
        <taxon>Eukaryota</taxon>
        <taxon>Metazoa</taxon>
        <taxon>Ecdysozoa</taxon>
        <taxon>Arthropoda</taxon>
        <taxon>Chelicerata</taxon>
        <taxon>Arachnida</taxon>
        <taxon>Acari</taxon>
        <taxon>Acariformes</taxon>
        <taxon>Trombidiformes</taxon>
        <taxon>Prostigmata</taxon>
        <taxon>Anystina</taxon>
        <taxon>Parasitengona</taxon>
        <taxon>Trombiculoidea</taxon>
        <taxon>Trombiculidae</taxon>
        <taxon>Leptotrombidium</taxon>
    </lineage>
</organism>
<dbReference type="Pfam" id="PF01400">
    <property type="entry name" value="Astacin"/>
    <property type="match status" value="1"/>
</dbReference>
<name>A0A443RH29_9ACAR</name>
<dbReference type="VEuPathDB" id="VectorBase:LDEU014022"/>
<comment type="caution">
    <text evidence="3">The sequence shown here is derived from an EMBL/GenBank/DDBJ whole genome shotgun (WGS) entry which is preliminary data.</text>
</comment>
<evidence type="ECO:0000313" key="4">
    <source>
        <dbReference type="Proteomes" id="UP000288716"/>
    </source>
</evidence>
<feature type="non-terminal residue" evidence="3">
    <location>
        <position position="1"/>
    </location>
</feature>
<reference evidence="3 4" key="1">
    <citation type="journal article" date="2018" name="Gigascience">
        <title>Genomes of trombidid mites reveal novel predicted allergens and laterally-transferred genes associated with secondary metabolism.</title>
        <authorList>
            <person name="Dong X."/>
            <person name="Chaisiri K."/>
            <person name="Xia D."/>
            <person name="Armstrong S.D."/>
            <person name="Fang Y."/>
            <person name="Donnelly M.J."/>
            <person name="Kadowaki T."/>
            <person name="McGarry J.W."/>
            <person name="Darby A.C."/>
            <person name="Makepeace B.L."/>
        </authorList>
    </citation>
    <scope>NUCLEOTIDE SEQUENCE [LARGE SCALE GENOMIC DNA]</scope>
    <source>
        <strain evidence="3">UoL-UT</strain>
    </source>
</reference>